<organism evidence="1">
    <name type="scientific">Trepomonas sp. PC1</name>
    <dbReference type="NCBI Taxonomy" id="1076344"/>
    <lineage>
        <taxon>Eukaryota</taxon>
        <taxon>Metamonada</taxon>
        <taxon>Diplomonadida</taxon>
        <taxon>Hexamitidae</taxon>
        <taxon>Hexamitinae</taxon>
        <taxon>Trepomonas</taxon>
    </lineage>
</organism>
<dbReference type="AlphaFoldDB" id="A0A146JZ64"/>
<protein>
    <submittedName>
        <fullName evidence="1">Uncharacterized protein</fullName>
    </submittedName>
</protein>
<reference evidence="1" key="1">
    <citation type="submission" date="2015-07" db="EMBL/GenBank/DDBJ databases">
        <title>Adaptation to a free-living lifestyle via gene acquisitions in the diplomonad Trepomonas sp. PC1.</title>
        <authorList>
            <person name="Xu F."/>
            <person name="Jerlstrom-Hultqvist J."/>
            <person name="Kolisko M."/>
            <person name="Simpson A.G.B."/>
            <person name="Roger A.J."/>
            <person name="Svard S.G."/>
            <person name="Andersson J.O."/>
        </authorList>
    </citation>
    <scope>NUCLEOTIDE SEQUENCE</scope>
    <source>
        <strain evidence="1">PC1</strain>
    </source>
</reference>
<proteinExistence type="predicted"/>
<name>A0A146JZ64_9EUKA</name>
<accession>A0A146JZ64</accession>
<sequence>LWEAVQKSKFFNPKELIVIKENIQVEIFKQMQEWCVQNKFGDKFKDVKFTQQGVAVGNIQREVSVIKKRHKIEYQEVVETKEKGDLSFLYEQIVQHKAQIDEINKQKIEINKIALYFIKNIYLFTQVNTKEDVLFKLKQQSATGEQLLQQKLKTEQIDIALNLNVTAGEDKQFQIFETIIDLVLQTKQETQQRLQMVLTNFITKNRDEIVRNLINSQSQKFTNLLQMCNTQNSSFQNYGIQCEIFCIFVKMMQFGKSSQDILLTYQIDPKQYLEKLLKITDQQIGVDGSKSGKDEMQFLFIFAKIFYQFTINLCTILINDRKELIGQVQIGQILIVAQNGFMQIHQEQMQIASKSNGLSNYAIDLTNVSSIAINYLIDSRLQKYQAMNGIKIEYFDYSLIQYNLQACSNIINAITLTLIANSYQMINF</sequence>
<gene>
    <name evidence="1" type="ORF">TPC1_31037</name>
</gene>
<feature type="non-terminal residue" evidence="1">
    <location>
        <position position="1"/>
    </location>
</feature>
<dbReference type="EMBL" id="GDID01007138">
    <property type="protein sequence ID" value="JAP89468.1"/>
    <property type="molecule type" value="Transcribed_RNA"/>
</dbReference>
<evidence type="ECO:0000313" key="1">
    <source>
        <dbReference type="EMBL" id="JAP89468.1"/>
    </source>
</evidence>
<feature type="non-terminal residue" evidence="1">
    <location>
        <position position="428"/>
    </location>
</feature>